<keyword evidence="9 12" id="KW-0539">Nucleus</keyword>
<evidence type="ECO:0000256" key="6">
    <source>
        <dbReference type="ARBA" id="ARBA00022728"/>
    </source>
</evidence>
<comment type="subcellular location">
    <subcellularLocation>
        <location evidence="2">Cytoplasm</location>
        <location evidence="2">Cytosol</location>
    </subcellularLocation>
    <subcellularLocation>
        <location evidence="1 12">Nucleus</location>
    </subcellularLocation>
</comment>
<evidence type="ECO:0000256" key="2">
    <source>
        <dbReference type="ARBA" id="ARBA00004514"/>
    </source>
</evidence>
<name>A0A2H6KAA8_9APIC</name>
<organism evidence="14 15">
    <name type="scientific">Babesia ovata</name>
    <dbReference type="NCBI Taxonomy" id="189622"/>
    <lineage>
        <taxon>Eukaryota</taxon>
        <taxon>Sar</taxon>
        <taxon>Alveolata</taxon>
        <taxon>Apicomplexa</taxon>
        <taxon>Aconoidasida</taxon>
        <taxon>Piroplasmida</taxon>
        <taxon>Babesiidae</taxon>
        <taxon>Babesia</taxon>
    </lineage>
</organism>
<dbReference type="GO" id="GO:0005687">
    <property type="term" value="C:U4 snRNP"/>
    <property type="evidence" value="ECO:0007669"/>
    <property type="project" value="UniProtKB-UniRule"/>
</dbReference>
<dbReference type="Pfam" id="PF01423">
    <property type="entry name" value="LSM"/>
    <property type="match status" value="1"/>
</dbReference>
<keyword evidence="15" id="KW-1185">Reference proteome</keyword>
<protein>
    <recommendedName>
        <fullName evidence="12">Small nuclear ribonucleoprotein E</fullName>
        <shortName evidence="12">snRNP-E</shortName>
    </recommendedName>
    <alternativeName>
        <fullName evidence="12">Sm protein E</fullName>
    </alternativeName>
</protein>
<dbReference type="GO" id="GO:0005829">
    <property type="term" value="C:cytosol"/>
    <property type="evidence" value="ECO:0007669"/>
    <property type="project" value="UniProtKB-SubCell"/>
</dbReference>
<evidence type="ECO:0000256" key="10">
    <source>
        <dbReference type="ARBA" id="ARBA00023274"/>
    </source>
</evidence>
<dbReference type="RefSeq" id="XP_028866132.1">
    <property type="nucleotide sequence ID" value="XM_029010299.1"/>
</dbReference>
<dbReference type="AlphaFoldDB" id="A0A2H6KAA8"/>
<keyword evidence="4" id="KW-0963">Cytoplasm</keyword>
<dbReference type="GeneID" id="39873659"/>
<evidence type="ECO:0000256" key="7">
    <source>
        <dbReference type="ARBA" id="ARBA00022884"/>
    </source>
</evidence>
<evidence type="ECO:0000259" key="13">
    <source>
        <dbReference type="PROSITE" id="PS52002"/>
    </source>
</evidence>
<dbReference type="GO" id="GO:0005685">
    <property type="term" value="C:U1 snRNP"/>
    <property type="evidence" value="ECO:0007669"/>
    <property type="project" value="UniProtKB-UniRule"/>
</dbReference>
<keyword evidence="10 12" id="KW-0687">Ribonucleoprotein</keyword>
<keyword evidence="7 12" id="KW-0694">RNA-binding</keyword>
<evidence type="ECO:0000256" key="1">
    <source>
        <dbReference type="ARBA" id="ARBA00004123"/>
    </source>
</evidence>
<dbReference type="SMART" id="SM00651">
    <property type="entry name" value="Sm"/>
    <property type="match status" value="1"/>
</dbReference>
<dbReference type="OrthoDB" id="25620at2759"/>
<dbReference type="GO" id="GO:0046540">
    <property type="term" value="C:U4/U6 x U5 tri-snRNP complex"/>
    <property type="evidence" value="ECO:0007669"/>
    <property type="project" value="UniProtKB-UniRule"/>
</dbReference>
<dbReference type="EMBL" id="BDSA01000001">
    <property type="protein sequence ID" value="GBE59889.1"/>
    <property type="molecule type" value="Genomic_DNA"/>
</dbReference>
<reference evidence="14 15" key="1">
    <citation type="journal article" date="2017" name="BMC Genomics">
        <title>Whole-genome assembly of Babesia ovata and comparative genomics between closely related pathogens.</title>
        <authorList>
            <person name="Yamagishi J."/>
            <person name="Asada M."/>
            <person name="Hakimi H."/>
            <person name="Tanaka T.Q."/>
            <person name="Sugimoto C."/>
            <person name="Kawazu S."/>
        </authorList>
    </citation>
    <scope>NUCLEOTIDE SEQUENCE [LARGE SCALE GENOMIC DNA]</scope>
    <source>
        <strain evidence="14 15">Miyake</strain>
    </source>
</reference>
<evidence type="ECO:0000313" key="14">
    <source>
        <dbReference type="EMBL" id="GBE59889.1"/>
    </source>
</evidence>
<evidence type="ECO:0000313" key="15">
    <source>
        <dbReference type="Proteomes" id="UP000236319"/>
    </source>
</evidence>
<proteinExistence type="inferred from homology"/>
<dbReference type="Gene3D" id="2.30.30.100">
    <property type="match status" value="1"/>
</dbReference>
<comment type="similarity">
    <text evidence="3 12">Belongs to the snRNP Sm proteins family.</text>
</comment>
<dbReference type="GO" id="GO:0005686">
    <property type="term" value="C:U2 snRNP"/>
    <property type="evidence" value="ECO:0007669"/>
    <property type="project" value="UniProtKB-UniRule"/>
</dbReference>
<feature type="domain" description="Sm" evidence="13">
    <location>
        <begin position="16"/>
        <end position="89"/>
    </location>
</feature>
<dbReference type="PROSITE" id="PS52002">
    <property type="entry name" value="SM"/>
    <property type="match status" value="1"/>
</dbReference>
<dbReference type="GO" id="GO:0000387">
    <property type="term" value="P:spliceosomal snRNP assembly"/>
    <property type="evidence" value="ECO:0007669"/>
    <property type="project" value="UniProtKB-UniRule"/>
</dbReference>
<dbReference type="InterPro" id="IPR027078">
    <property type="entry name" value="snRNP-E"/>
</dbReference>
<dbReference type="VEuPathDB" id="PiroplasmaDB:BOVATA_013820"/>
<evidence type="ECO:0000256" key="3">
    <source>
        <dbReference type="ARBA" id="ARBA00006850"/>
    </source>
</evidence>
<evidence type="ECO:0000256" key="5">
    <source>
        <dbReference type="ARBA" id="ARBA00022664"/>
    </source>
</evidence>
<dbReference type="PANTHER" id="PTHR11193">
    <property type="entry name" value="SMALL NUCLEAR RIBONUCLEOPROTEIN E"/>
    <property type="match status" value="1"/>
</dbReference>
<keyword evidence="5 12" id="KW-0507">mRNA processing</keyword>
<keyword evidence="6 12" id="KW-0747">Spliceosome</keyword>
<dbReference type="InterPro" id="IPR001163">
    <property type="entry name" value="Sm_dom_euk/arc"/>
</dbReference>
<comment type="caution">
    <text evidence="14">The sequence shown here is derived from an EMBL/GenBank/DDBJ whole genome shotgun (WGS) entry which is preliminary data.</text>
</comment>
<dbReference type="GO" id="GO:0003723">
    <property type="term" value="F:RNA binding"/>
    <property type="evidence" value="ECO:0007669"/>
    <property type="project" value="UniProtKB-KW"/>
</dbReference>
<accession>A0A2H6KAA8</accession>
<dbReference type="Proteomes" id="UP000236319">
    <property type="component" value="Unassembled WGS sequence"/>
</dbReference>
<dbReference type="GO" id="GO:0005682">
    <property type="term" value="C:U5 snRNP"/>
    <property type="evidence" value="ECO:0007669"/>
    <property type="project" value="UniProtKB-UniRule"/>
</dbReference>
<evidence type="ECO:0000256" key="8">
    <source>
        <dbReference type="ARBA" id="ARBA00023187"/>
    </source>
</evidence>
<evidence type="ECO:0000256" key="4">
    <source>
        <dbReference type="ARBA" id="ARBA00022490"/>
    </source>
</evidence>
<dbReference type="InterPro" id="IPR010920">
    <property type="entry name" value="LSM_dom_sf"/>
</dbReference>
<keyword evidence="8 12" id="KW-0508">mRNA splicing</keyword>
<evidence type="ECO:0000256" key="9">
    <source>
        <dbReference type="ARBA" id="ARBA00023242"/>
    </source>
</evidence>
<evidence type="ECO:0000256" key="12">
    <source>
        <dbReference type="RuleBase" id="RU365053"/>
    </source>
</evidence>
<dbReference type="SUPFAM" id="SSF50182">
    <property type="entry name" value="Sm-like ribonucleoproteins"/>
    <property type="match status" value="1"/>
</dbReference>
<gene>
    <name evidence="14" type="ORF">BOVATA_013820</name>
</gene>
<dbReference type="GO" id="GO:0005681">
    <property type="term" value="C:spliceosomal complex"/>
    <property type="evidence" value="ECO:0007669"/>
    <property type="project" value="UniProtKB-KW"/>
</dbReference>
<dbReference type="InterPro" id="IPR047575">
    <property type="entry name" value="Sm"/>
</dbReference>
<dbReference type="FunFam" id="2.30.30.100:FF:000013">
    <property type="entry name" value="Small nuclear ribonucleoprotein E"/>
    <property type="match status" value="1"/>
</dbReference>
<sequence length="89" mass="10303">MVGRKDKLQQIMTQPINQIFRFFTSGTRVQIWLFDQPNMKIEGKIRGFDEYMNMVLDEVEEVSVRQKVRRSLGTILLKGEAMTLIAAAP</sequence>
<comment type="function">
    <text evidence="11 12">Plays a role in pre-mRNA splicing as a core component of the spliceosomal U1, U2, U4 and U5 small nuclear ribonucleoproteins (snRNPs), the building blocks of the spliceosome.</text>
</comment>
<evidence type="ECO:0000256" key="11">
    <source>
        <dbReference type="ARBA" id="ARBA00058057"/>
    </source>
</evidence>
<dbReference type="CDD" id="cd01718">
    <property type="entry name" value="Sm_E"/>
    <property type="match status" value="1"/>
</dbReference>